<comment type="caution">
    <text evidence="2">The sequence shown here is derived from an EMBL/GenBank/DDBJ whole genome shotgun (WGS) entry which is preliminary data.</text>
</comment>
<reference evidence="2 3" key="2">
    <citation type="submission" date="2017-07" db="EMBL/GenBank/DDBJ databases">
        <title>Candidatus Dactylopiibacterium carminicum, a nitrogen-fixing symbiont of the cochineal insect Dactylopius coccus and Dactylopius opuntiae (Hemiptera: Coccoidea: Dactylopiidae).</title>
        <authorList>
            <person name="Vera A."/>
        </authorList>
    </citation>
    <scope>NUCLEOTIDE SEQUENCE [LARGE SCALE GENOMIC DNA]</scope>
    <source>
        <strain evidence="2 3">NFDCM</strain>
    </source>
</reference>
<gene>
    <name evidence="1" type="ORF">BGI27_03615</name>
    <name evidence="2" type="ORF">CGU29_02685</name>
</gene>
<sequence length="102" mass="10827">MILALRFFIWMILLLLAVFGAMCVILVHAKTVPDNILWGSLLPSGSAPGVPSATGLPAGEDATSAATDTDVGHWAADAKARYAKCAERLNALIDFHHPEGEQ</sequence>
<evidence type="ECO:0000313" key="1">
    <source>
        <dbReference type="EMBL" id="KAF7600156.1"/>
    </source>
</evidence>
<reference evidence="1 4" key="1">
    <citation type="submission" date="2016-08" db="EMBL/GenBank/DDBJ databases">
        <title>Candidatus Dactylopiibacterium carminicum genome sequence.</title>
        <authorList>
            <person name="Ramirez-Puebla S.T."/>
            <person name="Ormeno-Orrillo E."/>
            <person name="Vera-Ponce De Leon A."/>
            <person name="Luis L."/>
            <person name="Sanchez-Flores A."/>
            <person name="Monica R."/>
            <person name="Martinez-Romero E."/>
        </authorList>
    </citation>
    <scope>NUCLEOTIDE SEQUENCE [LARGE SCALE GENOMIC DNA]</scope>
    <source>
        <strain evidence="1">END1</strain>
    </source>
</reference>
<proteinExistence type="predicted"/>
<dbReference type="EMBL" id="NMRN01000004">
    <property type="protein sequence ID" value="PAS94824.1"/>
    <property type="molecule type" value="Genomic_DNA"/>
</dbReference>
<protein>
    <submittedName>
        <fullName evidence="2">Uncharacterized protein</fullName>
    </submittedName>
</protein>
<keyword evidence="4" id="KW-1185">Reference proteome</keyword>
<evidence type="ECO:0000313" key="4">
    <source>
        <dbReference type="Proteomes" id="UP000623509"/>
    </source>
</evidence>
<dbReference type="EMBL" id="MDUX01000008">
    <property type="protein sequence ID" value="KAF7600156.1"/>
    <property type="molecule type" value="Genomic_DNA"/>
</dbReference>
<evidence type="ECO:0000313" key="3">
    <source>
        <dbReference type="Proteomes" id="UP000216107"/>
    </source>
</evidence>
<dbReference type="Proteomes" id="UP000216107">
    <property type="component" value="Unassembled WGS sequence"/>
</dbReference>
<organism evidence="2 3">
    <name type="scientific">Candidatus Dactylopiibacterium carminicum</name>
    <dbReference type="NCBI Taxonomy" id="857335"/>
    <lineage>
        <taxon>Bacteria</taxon>
        <taxon>Pseudomonadati</taxon>
        <taxon>Pseudomonadota</taxon>
        <taxon>Betaproteobacteria</taxon>
        <taxon>Rhodocyclales</taxon>
        <taxon>Rhodocyclaceae</taxon>
        <taxon>Candidatus Dactylopiibacterium</taxon>
    </lineage>
</organism>
<dbReference type="RefSeq" id="WP_095523556.1">
    <property type="nucleotide sequence ID" value="NZ_MDUX01000008.1"/>
</dbReference>
<accession>A0A272EXH6</accession>
<evidence type="ECO:0000313" key="2">
    <source>
        <dbReference type="EMBL" id="PAS94824.1"/>
    </source>
</evidence>
<dbReference type="Proteomes" id="UP000623509">
    <property type="component" value="Unassembled WGS sequence"/>
</dbReference>
<name>A0A272EXH6_9RHOO</name>
<dbReference type="AlphaFoldDB" id="A0A272EXH6"/>